<proteinExistence type="predicted"/>
<dbReference type="Proteomes" id="UP000237222">
    <property type="component" value="Unassembled WGS sequence"/>
</dbReference>
<accession>A0A2S4HHZ1</accession>
<dbReference type="InterPro" id="IPR036696">
    <property type="entry name" value="YdfO-like_sf"/>
</dbReference>
<dbReference type="AlphaFoldDB" id="A0A2S4HHZ1"/>
<gene>
    <name evidence="1" type="ORF">C0068_06530</name>
</gene>
<protein>
    <submittedName>
        <fullName evidence="1">DUF1398 domain-containing protein</fullName>
    </submittedName>
</protein>
<name>A0A2S4HHZ1_9GAMM</name>
<dbReference type="InterPro" id="IPR009833">
    <property type="entry name" value="DUF1398"/>
</dbReference>
<dbReference type="SUPFAM" id="SSF160419">
    <property type="entry name" value="YdfO-like"/>
    <property type="match status" value="2"/>
</dbReference>
<dbReference type="Pfam" id="PF07166">
    <property type="entry name" value="DUF1398"/>
    <property type="match status" value="1"/>
</dbReference>
<dbReference type="EMBL" id="PQGG01000013">
    <property type="protein sequence ID" value="POP53605.1"/>
    <property type="molecule type" value="Genomic_DNA"/>
</dbReference>
<dbReference type="RefSeq" id="WP_103683677.1">
    <property type="nucleotide sequence ID" value="NZ_PQGG01000013.1"/>
</dbReference>
<dbReference type="Gene3D" id="3.30.1810.10">
    <property type="entry name" value="YdfO-like"/>
    <property type="match status" value="2"/>
</dbReference>
<dbReference type="OrthoDB" id="5954591at2"/>
<sequence length="135" mass="15178">MESKIVAEAARATLDGSIPFPEVVRRLLETGVEYYHVDYVALQKTYYSATGEIVKTPINYEGLPAVASEFDVEGLRAAILDSQENGQHYRDFTKRAMNSGVQGYIAFLRGMRVTYWGRSGDQHVEWFPGAKPQNI</sequence>
<evidence type="ECO:0000313" key="1">
    <source>
        <dbReference type="EMBL" id="POP53605.1"/>
    </source>
</evidence>
<comment type="caution">
    <text evidence="1">The sequence shown here is derived from an EMBL/GenBank/DDBJ whole genome shotgun (WGS) entry which is preliminary data.</text>
</comment>
<evidence type="ECO:0000313" key="2">
    <source>
        <dbReference type="Proteomes" id="UP000237222"/>
    </source>
</evidence>
<organism evidence="1 2">
    <name type="scientific">Zhongshania marina</name>
    <dbReference type="NCBI Taxonomy" id="2304603"/>
    <lineage>
        <taxon>Bacteria</taxon>
        <taxon>Pseudomonadati</taxon>
        <taxon>Pseudomonadota</taxon>
        <taxon>Gammaproteobacteria</taxon>
        <taxon>Cellvibrionales</taxon>
        <taxon>Spongiibacteraceae</taxon>
        <taxon>Zhongshania</taxon>
    </lineage>
</organism>
<reference evidence="1" key="1">
    <citation type="submission" date="2018-01" db="EMBL/GenBank/DDBJ databases">
        <authorList>
            <person name="Yu X.-D."/>
        </authorList>
    </citation>
    <scope>NUCLEOTIDE SEQUENCE</scope>
    <source>
        <strain evidence="1">ZX-21</strain>
    </source>
</reference>